<protein>
    <recommendedName>
        <fullName evidence="2">cysteine-S-conjugate beta-lyase</fullName>
        <ecNumber evidence="2">4.4.1.13</ecNumber>
    </recommendedName>
</protein>
<comment type="similarity">
    <text evidence="5">Belongs to the class-II pyridoxal-phosphate-dependent aminotransferase family. MalY/PatB cystathionine beta-lyase subfamily.</text>
</comment>
<dbReference type="InterPro" id="IPR051798">
    <property type="entry name" value="Class-II_PLP-Dep_Aminotrans"/>
</dbReference>
<gene>
    <name evidence="7" type="ORF">Ga0080559_TMP1350</name>
</gene>
<evidence type="ECO:0000256" key="4">
    <source>
        <dbReference type="ARBA" id="ARBA00023239"/>
    </source>
</evidence>
<dbReference type="KEGG" id="tpro:Ga0080559_TMP1350"/>
<dbReference type="NCBIfam" id="TIGR04350">
    <property type="entry name" value="C_S_lyase_PatB"/>
    <property type="match status" value="1"/>
</dbReference>
<proteinExistence type="inferred from homology"/>
<dbReference type="Gene3D" id="3.90.1150.10">
    <property type="entry name" value="Aspartate Aminotransferase, domain 1"/>
    <property type="match status" value="1"/>
</dbReference>
<keyword evidence="3" id="KW-0663">Pyridoxal phosphate</keyword>
<evidence type="ECO:0000256" key="3">
    <source>
        <dbReference type="ARBA" id="ARBA00022898"/>
    </source>
</evidence>
<dbReference type="AlphaFoldDB" id="A0A1U7D244"/>
<dbReference type="EMBL" id="CP014796">
    <property type="protein sequence ID" value="APX22146.1"/>
    <property type="molecule type" value="Genomic_DNA"/>
</dbReference>
<dbReference type="PANTHER" id="PTHR43525:SF1">
    <property type="entry name" value="PROTEIN MALY"/>
    <property type="match status" value="1"/>
</dbReference>
<keyword evidence="4 7" id="KW-0456">Lyase</keyword>
<reference evidence="7 8" key="1">
    <citation type="submission" date="2016-03" db="EMBL/GenBank/DDBJ databases">
        <title>Deep-sea bacteria in the southern Pacific.</title>
        <authorList>
            <person name="Tang K."/>
        </authorList>
    </citation>
    <scope>NUCLEOTIDE SEQUENCE [LARGE SCALE GENOMIC DNA]</scope>
    <source>
        <strain evidence="7 8">JLT2016</strain>
    </source>
</reference>
<name>A0A1U7D244_9RHOB</name>
<dbReference type="SUPFAM" id="SSF53383">
    <property type="entry name" value="PLP-dependent transferases"/>
    <property type="match status" value="1"/>
</dbReference>
<evidence type="ECO:0000259" key="6">
    <source>
        <dbReference type="Pfam" id="PF00155"/>
    </source>
</evidence>
<dbReference type="Proteomes" id="UP000186559">
    <property type="component" value="Chromosome"/>
</dbReference>
<dbReference type="OrthoDB" id="3224382at2"/>
<dbReference type="PANTHER" id="PTHR43525">
    <property type="entry name" value="PROTEIN MALY"/>
    <property type="match status" value="1"/>
</dbReference>
<dbReference type="STRING" id="1229727.Ga0080559_TMP1350"/>
<evidence type="ECO:0000313" key="7">
    <source>
        <dbReference type="EMBL" id="APX22146.1"/>
    </source>
</evidence>
<comment type="cofactor">
    <cofactor evidence="1">
        <name>pyridoxal 5'-phosphate</name>
        <dbReference type="ChEBI" id="CHEBI:597326"/>
    </cofactor>
</comment>
<dbReference type="InterPro" id="IPR015424">
    <property type="entry name" value="PyrdxlP-dep_Trfase"/>
</dbReference>
<dbReference type="InterPro" id="IPR004839">
    <property type="entry name" value="Aminotransferase_I/II_large"/>
</dbReference>
<organism evidence="7 8">
    <name type="scientific">Salipiger profundus</name>
    <dbReference type="NCBI Taxonomy" id="1229727"/>
    <lineage>
        <taxon>Bacteria</taxon>
        <taxon>Pseudomonadati</taxon>
        <taxon>Pseudomonadota</taxon>
        <taxon>Alphaproteobacteria</taxon>
        <taxon>Rhodobacterales</taxon>
        <taxon>Roseobacteraceae</taxon>
        <taxon>Salipiger</taxon>
    </lineage>
</organism>
<keyword evidence="8" id="KW-1185">Reference proteome</keyword>
<dbReference type="RefSeq" id="WP_076622601.1">
    <property type="nucleotide sequence ID" value="NZ_BMEW01000003.1"/>
</dbReference>
<accession>A0A1U7D244</accession>
<evidence type="ECO:0000256" key="2">
    <source>
        <dbReference type="ARBA" id="ARBA00012224"/>
    </source>
</evidence>
<dbReference type="Pfam" id="PF00155">
    <property type="entry name" value="Aminotran_1_2"/>
    <property type="match status" value="1"/>
</dbReference>
<dbReference type="InterPro" id="IPR015421">
    <property type="entry name" value="PyrdxlP-dep_Trfase_major"/>
</dbReference>
<dbReference type="Gene3D" id="3.40.640.10">
    <property type="entry name" value="Type I PLP-dependent aspartate aminotransferase-like (Major domain)"/>
    <property type="match status" value="1"/>
</dbReference>
<dbReference type="InterPro" id="IPR015422">
    <property type="entry name" value="PyrdxlP-dep_Trfase_small"/>
</dbReference>
<dbReference type="EC" id="4.4.1.13" evidence="2"/>
<evidence type="ECO:0000256" key="1">
    <source>
        <dbReference type="ARBA" id="ARBA00001933"/>
    </source>
</evidence>
<sequence>MNDLFNTPIDRRGSGSAKWDLMDKLFGVDPVDGLAMWTADSDYPTAPCVIEAVQAEVDRGIFGYFSDTPRYTGAVKWWMANRHDWEIEEDWIVPTHGLGNGVALCVDVWTQPDDHVVIFSPVYHEFAAKVRRAGRTVTECPLKREGDVYQLDLEDAQARLTGKETMLIWCSPQNPTGRVWSPDELRAVADFAERNGMMLLSDEVHHDLIYPGNRFVAMDVAAPDVRPRLVVLTAASKTFNLAGQRVGALIIPDPGLRAAMEARINALDSKPNALGFIMSAAAYSPEGAAWVDAQVEHLIGNRAVFDEAVNAIPGVRSLPLQGTYLAWVDFSGTGMSFDEFNARIRDEAKIAASPGPSFGTGGETCMRINLATTRGIVSEAGARLQRAFADLQ</sequence>
<dbReference type="GO" id="GO:0030170">
    <property type="term" value="F:pyridoxal phosphate binding"/>
    <property type="evidence" value="ECO:0007669"/>
    <property type="project" value="InterPro"/>
</dbReference>
<dbReference type="GO" id="GO:0047804">
    <property type="term" value="F:cysteine-S-conjugate beta-lyase activity"/>
    <property type="evidence" value="ECO:0007669"/>
    <property type="project" value="UniProtKB-EC"/>
</dbReference>
<evidence type="ECO:0000313" key="8">
    <source>
        <dbReference type="Proteomes" id="UP000186559"/>
    </source>
</evidence>
<feature type="domain" description="Aminotransferase class I/classII large" evidence="6">
    <location>
        <begin position="43"/>
        <end position="373"/>
    </location>
</feature>
<dbReference type="CDD" id="cd00609">
    <property type="entry name" value="AAT_like"/>
    <property type="match status" value="1"/>
</dbReference>
<evidence type="ECO:0000256" key="5">
    <source>
        <dbReference type="ARBA" id="ARBA00037974"/>
    </source>
</evidence>
<dbReference type="InterPro" id="IPR027619">
    <property type="entry name" value="C-S_lyase_PatB-like"/>
</dbReference>